<dbReference type="EMBL" id="JABAFG010000001">
    <property type="protein sequence ID" value="NME27099.1"/>
    <property type="molecule type" value="Genomic_DNA"/>
</dbReference>
<dbReference type="SUPFAM" id="SSF100950">
    <property type="entry name" value="NagB/RpiA/CoA transferase-like"/>
    <property type="match status" value="1"/>
</dbReference>
<protein>
    <submittedName>
        <fullName evidence="2">Lactate utilization protein</fullName>
    </submittedName>
</protein>
<evidence type="ECO:0000313" key="3">
    <source>
        <dbReference type="Proteomes" id="UP000591071"/>
    </source>
</evidence>
<comment type="caution">
    <text evidence="2">The sequence shown here is derived from an EMBL/GenBank/DDBJ whole genome shotgun (WGS) entry which is preliminary data.</text>
</comment>
<sequence length="214" mass="23316">MERTDMMHTMYDKKGPAVARNFEKRGFAAWYCPTCEEALAKAISLIPKDDIVSWGGSRSIDDIGLHAYVQAHYKVIDRDTAKTAEERVELMRKALLCDTFLMGTNAAVQDGELLNIDGNGNRVAALSYGPRQVLVIVGMNKVVPTVAAALARARSTASAININRFAGSKTPCYLTGMCADCKGQDTVCRQILRTRACNPAGRIKVILVGENIGF</sequence>
<gene>
    <name evidence="2" type="ORF">HF872_00450</name>
</gene>
<dbReference type="PANTHER" id="PTHR36179">
    <property type="entry name" value="LUD_DOM DOMAIN-CONTAINING PROTEIN"/>
    <property type="match status" value="1"/>
</dbReference>
<dbReference type="RefSeq" id="WP_059077060.1">
    <property type="nucleotide sequence ID" value="NZ_JABAFG010000001.1"/>
</dbReference>
<evidence type="ECO:0000259" key="1">
    <source>
        <dbReference type="Pfam" id="PF02589"/>
    </source>
</evidence>
<proteinExistence type="predicted"/>
<feature type="domain" description="LUD" evidence="1">
    <location>
        <begin position="18"/>
        <end position="208"/>
    </location>
</feature>
<dbReference type="Pfam" id="PF02589">
    <property type="entry name" value="LUD_dom"/>
    <property type="match status" value="1"/>
</dbReference>
<dbReference type="Proteomes" id="UP000591071">
    <property type="component" value="Unassembled WGS sequence"/>
</dbReference>
<dbReference type="AlphaFoldDB" id="A0A848BVX0"/>
<dbReference type="PANTHER" id="PTHR36179:SF2">
    <property type="entry name" value="LUD DOMAIN-CONTAINING PROTEIN"/>
    <property type="match status" value="1"/>
</dbReference>
<dbReference type="InterPro" id="IPR003741">
    <property type="entry name" value="LUD_dom"/>
</dbReference>
<name>A0A848BVX0_9FIRM</name>
<dbReference type="InterPro" id="IPR037171">
    <property type="entry name" value="NagB/RpiA_transferase-like"/>
</dbReference>
<accession>A0A848BVX0</accession>
<organism evidence="2 3">
    <name type="scientific">Megasphaera hexanoica</name>
    <dbReference type="NCBI Taxonomy" id="1675036"/>
    <lineage>
        <taxon>Bacteria</taxon>
        <taxon>Bacillati</taxon>
        <taxon>Bacillota</taxon>
        <taxon>Negativicutes</taxon>
        <taxon>Veillonellales</taxon>
        <taxon>Veillonellaceae</taxon>
        <taxon>Megasphaera</taxon>
    </lineage>
</organism>
<reference evidence="2 3" key="1">
    <citation type="submission" date="2020-04" db="EMBL/GenBank/DDBJ databases">
        <authorList>
            <person name="Hitch T.C.A."/>
            <person name="Wylensek D."/>
            <person name="Clavel T."/>
        </authorList>
    </citation>
    <scope>NUCLEOTIDE SEQUENCE [LARGE SCALE GENOMIC DNA]</scope>
    <source>
        <strain evidence="2 3">Oil-RF-744-FAT-WT-6-1</strain>
    </source>
</reference>
<evidence type="ECO:0000313" key="2">
    <source>
        <dbReference type="EMBL" id="NME27099.1"/>
    </source>
</evidence>